<reference evidence="14 16" key="2">
    <citation type="submission" date="2018-06" db="EMBL/GenBank/DDBJ databases">
        <authorList>
            <consortium name="Pathogen Informatics"/>
            <person name="Doyle S."/>
        </authorList>
    </citation>
    <scope>NUCLEOTIDE SEQUENCE [LARGE SCALE GENOMIC DNA]</scope>
    <source>
        <strain evidence="14 16">NCTC11012</strain>
    </source>
</reference>
<evidence type="ECO:0000313" key="14">
    <source>
        <dbReference type="EMBL" id="STZ03361.1"/>
    </source>
</evidence>
<feature type="binding site" evidence="9 11">
    <location>
        <position position="180"/>
    </location>
    <ligand>
        <name>substrate</name>
    </ligand>
</feature>
<evidence type="ECO:0000256" key="1">
    <source>
        <dbReference type="ARBA" id="ARBA00001933"/>
    </source>
</evidence>
<comment type="catalytic activity">
    <reaction evidence="9">
        <text>L-arginine = D-arginine</text>
        <dbReference type="Rhea" id="RHEA:18069"/>
        <dbReference type="ChEBI" id="CHEBI:32682"/>
        <dbReference type="ChEBI" id="CHEBI:32689"/>
    </reaction>
</comment>
<dbReference type="Pfam" id="PF01168">
    <property type="entry name" value="Ala_racemase_N"/>
    <property type="match status" value="1"/>
</dbReference>
<feature type="modified residue" description="N6-(pyridoxal phosphate)lysine" evidence="9 10">
    <location>
        <position position="81"/>
    </location>
</feature>
<evidence type="ECO:0000256" key="11">
    <source>
        <dbReference type="PIRSR" id="PIRSR600821-52"/>
    </source>
</evidence>
<sequence precursor="true">MSKLAKALPVALMMALMGQAHSAPLLQAHSAPLLQTHGDYAYASHKHANAWLEIDVVTFEQNIALLQSRLSKDTKICTILKADAYGNGVDLLMPSIIKLGVPCIGIASNEEARVARAHGYEGAISRVRNASLDEVASGTKYDIQELIGGFAQAQAIDQIAHEQGKRIAYHLALNAGGMDRNGLDISTDDGKVEVLDLLKLPNLDIKGVMTHYAFEDEAFVRERLAVFKEQADWLISSANLDRSQLTLHTANSFATVTVPESHLDMVRPGGLIYGDTVSSDYKPIMSFKTKAASVQFYKKGTTVGYDGTHTLTRDAYLANLPFGYSDGYRRAFTNKGMVLIAGERVPVLGKVSMNTTMVDITDIAHKVKAGDEVVIYGKQGDNAITQAEIEEINDALLADLYTIWGNSNPRLKKLSKYLI</sequence>
<dbReference type="InterPro" id="IPR001608">
    <property type="entry name" value="Ala_racemase_N"/>
</dbReference>
<dbReference type="NCBIfam" id="NF009879">
    <property type="entry name" value="PRK13340.1-4"/>
    <property type="match status" value="1"/>
</dbReference>
<feature type="domain" description="Alanine racemase C-terminal" evidence="12">
    <location>
        <begin position="284"/>
        <end position="413"/>
    </location>
</feature>
<dbReference type="Gene3D" id="2.40.37.10">
    <property type="entry name" value="Lyase, Ornithine Decarboxylase, Chain A, domain 1"/>
    <property type="match status" value="1"/>
</dbReference>
<dbReference type="EMBL" id="MXAP01000039">
    <property type="protein sequence ID" value="OPH39452.1"/>
    <property type="molecule type" value="Genomic_DNA"/>
</dbReference>
<dbReference type="InterPro" id="IPR009006">
    <property type="entry name" value="Ala_racemase/Decarboxylase_C"/>
</dbReference>
<dbReference type="InterPro" id="IPR029066">
    <property type="entry name" value="PLP-binding_barrel"/>
</dbReference>
<dbReference type="CDD" id="cd06826">
    <property type="entry name" value="PLPDE_III_AR2"/>
    <property type="match status" value="1"/>
</dbReference>
<comment type="catalytic activity">
    <reaction evidence="9">
        <text>an L-alpha-amino acid = a D-alpha-amino acid</text>
        <dbReference type="Rhea" id="RHEA:18317"/>
        <dbReference type="ChEBI" id="CHEBI:59869"/>
        <dbReference type="ChEBI" id="CHEBI:59871"/>
        <dbReference type="EC" id="5.1.1.10"/>
    </reaction>
</comment>
<protein>
    <recommendedName>
        <fullName evidence="9">Broad specificity amino-acid racemase</fullName>
        <ecNumber evidence="9">5.1.1.10</ecNumber>
    </recommendedName>
</protein>
<evidence type="ECO:0000259" key="12">
    <source>
        <dbReference type="SMART" id="SM01005"/>
    </source>
</evidence>
<dbReference type="EMBL" id="UGQF01000001">
    <property type="protein sequence ID" value="STZ03361.1"/>
    <property type="molecule type" value="Genomic_DNA"/>
</dbReference>
<proteinExistence type="inferred from homology"/>
<evidence type="ECO:0000256" key="3">
    <source>
        <dbReference type="ARBA" id="ARBA00022729"/>
    </source>
</evidence>
<keyword evidence="7 9" id="KW-0413">Isomerase</keyword>
<dbReference type="AlphaFoldDB" id="A0A378QRQ3"/>
<gene>
    <name evidence="14" type="primary">alr_2</name>
    <name evidence="13" type="ORF">B5J93_04115</name>
    <name evidence="14" type="ORF">NCTC11012_01605</name>
</gene>
<dbReference type="SUPFAM" id="SSF51419">
    <property type="entry name" value="PLP-binding barrel"/>
    <property type="match status" value="1"/>
</dbReference>
<name>A0A378QRQ3_9GAMM</name>
<dbReference type="GO" id="GO:0030170">
    <property type="term" value="F:pyridoxal phosphate binding"/>
    <property type="evidence" value="ECO:0007669"/>
    <property type="project" value="UniProtKB-UniRule"/>
</dbReference>
<dbReference type="SMART" id="SM01005">
    <property type="entry name" value="Ala_racemase_C"/>
    <property type="match status" value="1"/>
</dbReference>
<evidence type="ECO:0000256" key="5">
    <source>
        <dbReference type="ARBA" id="ARBA00022898"/>
    </source>
</evidence>
<feature type="binding site" evidence="9 11">
    <location>
        <position position="353"/>
    </location>
    <ligand>
        <name>substrate</name>
    </ligand>
</feature>
<dbReference type="GO" id="GO:0005829">
    <property type="term" value="C:cytosol"/>
    <property type="evidence" value="ECO:0007669"/>
    <property type="project" value="TreeGrafter"/>
</dbReference>
<comment type="cofactor">
    <cofactor evidence="1 9 10">
        <name>pyridoxal 5'-phosphate</name>
        <dbReference type="ChEBI" id="CHEBI:597326"/>
    </cofactor>
</comment>
<dbReference type="Pfam" id="PF00842">
    <property type="entry name" value="Ala_racemase_C"/>
    <property type="match status" value="1"/>
</dbReference>
<feature type="chain" id="PRO_5026395855" description="Broad specificity amino-acid racemase" evidence="9">
    <location>
        <begin position="23"/>
        <end position="419"/>
    </location>
</feature>
<dbReference type="PRINTS" id="PR00992">
    <property type="entry name" value="ALARACEMASE"/>
</dbReference>
<reference evidence="13 15" key="1">
    <citation type="submission" date="2017-03" db="EMBL/GenBank/DDBJ databases">
        <title>Draft genome sequence of Moraxella equi CCUG 4950T type strain.</title>
        <authorList>
            <person name="Salva-Serra F."/>
            <person name="Engstrom-Jakobsson H."/>
            <person name="Thorell K."/>
            <person name="Jaen-Luchoro D."/>
            <person name="Gonzales-Siles L."/>
            <person name="Karlsson R."/>
            <person name="Yazdan S."/>
            <person name="Boulund F."/>
            <person name="Johnning A."/>
            <person name="Engstrand L."/>
            <person name="Kristiansson E."/>
            <person name="Moore E."/>
        </authorList>
    </citation>
    <scope>NUCLEOTIDE SEQUENCE [LARGE SCALE GENOMIC DNA]</scope>
    <source>
        <strain evidence="13 15">CCUG 4950</strain>
    </source>
</reference>
<dbReference type="EC" id="5.1.1.10" evidence="9"/>
<dbReference type="PANTHER" id="PTHR30511:SF0">
    <property type="entry name" value="ALANINE RACEMASE, CATABOLIC-RELATED"/>
    <property type="match status" value="1"/>
</dbReference>
<dbReference type="HAMAP" id="MF_02212">
    <property type="entry name" value="Bsr_racemase"/>
    <property type="match status" value="1"/>
</dbReference>
<keyword evidence="4 9" id="KW-0574">Periplasm</keyword>
<evidence type="ECO:0000313" key="16">
    <source>
        <dbReference type="Proteomes" id="UP000254618"/>
    </source>
</evidence>
<evidence type="ECO:0000313" key="15">
    <source>
        <dbReference type="Proteomes" id="UP000190777"/>
    </source>
</evidence>
<dbReference type="GO" id="GO:0008784">
    <property type="term" value="F:alanine racemase activity"/>
    <property type="evidence" value="ECO:0007669"/>
    <property type="project" value="InterPro"/>
</dbReference>
<evidence type="ECO:0000256" key="7">
    <source>
        <dbReference type="ARBA" id="ARBA00023235"/>
    </source>
</evidence>
<feature type="disulfide bond" evidence="9">
    <location>
        <begin position="77"/>
        <end position="103"/>
    </location>
</feature>
<keyword evidence="6 9" id="KW-1015">Disulfide bond</keyword>
<feature type="signal peptide" evidence="9">
    <location>
        <begin position="1"/>
        <end position="22"/>
    </location>
</feature>
<dbReference type="SUPFAM" id="SSF50621">
    <property type="entry name" value="Alanine racemase C-terminal domain-like"/>
    <property type="match status" value="1"/>
</dbReference>
<keyword evidence="3 9" id="KW-0732">Signal</keyword>
<feature type="active site" description="Proton acceptor" evidence="9">
    <location>
        <position position="81"/>
    </location>
</feature>
<comment type="subcellular location">
    <subcellularLocation>
        <location evidence="2 9">Periplasm</location>
    </subcellularLocation>
</comment>
<dbReference type="Proteomes" id="UP000190777">
    <property type="component" value="Unassembled WGS sequence"/>
</dbReference>
<accession>A0A378QRQ3</accession>
<evidence type="ECO:0000256" key="6">
    <source>
        <dbReference type="ARBA" id="ARBA00023157"/>
    </source>
</evidence>
<dbReference type="InterPro" id="IPR043698">
    <property type="entry name" value="Racemase_Bsr/Lyr"/>
</dbReference>
<dbReference type="GO" id="GO:0042597">
    <property type="term" value="C:periplasmic space"/>
    <property type="evidence" value="ECO:0007669"/>
    <property type="project" value="UniProtKB-SubCell"/>
</dbReference>
<dbReference type="InterPro" id="IPR011079">
    <property type="entry name" value="Ala_racemase_C"/>
</dbReference>
<evidence type="ECO:0000256" key="2">
    <source>
        <dbReference type="ARBA" id="ARBA00004418"/>
    </source>
</evidence>
<keyword evidence="5 9" id="KW-0663">Pyridoxal phosphate</keyword>
<dbReference type="GO" id="GO:0030632">
    <property type="term" value="P:D-alanine biosynthetic process"/>
    <property type="evidence" value="ECO:0007669"/>
    <property type="project" value="TreeGrafter"/>
</dbReference>
<organism evidence="14 16">
    <name type="scientific">Moraxella equi</name>
    <dbReference type="NCBI Taxonomy" id="60442"/>
    <lineage>
        <taxon>Bacteria</taxon>
        <taxon>Pseudomonadati</taxon>
        <taxon>Pseudomonadota</taxon>
        <taxon>Gammaproteobacteria</taxon>
        <taxon>Moraxellales</taxon>
        <taxon>Moraxellaceae</taxon>
        <taxon>Moraxella</taxon>
    </lineage>
</organism>
<dbReference type="RefSeq" id="WP_079324848.1">
    <property type="nucleotide sequence ID" value="NZ_MXAP01000039.1"/>
</dbReference>
<dbReference type="NCBIfam" id="TIGR00492">
    <property type="entry name" value="alr"/>
    <property type="match status" value="1"/>
</dbReference>
<dbReference type="InterPro" id="IPR000821">
    <property type="entry name" value="Ala_racemase"/>
</dbReference>
<evidence type="ECO:0000256" key="9">
    <source>
        <dbReference type="HAMAP-Rule" id="MF_02212"/>
    </source>
</evidence>
<keyword evidence="15" id="KW-1185">Reference proteome</keyword>
<evidence type="ECO:0000256" key="10">
    <source>
        <dbReference type="PIRSR" id="PIRSR600821-50"/>
    </source>
</evidence>
<evidence type="ECO:0000313" key="13">
    <source>
        <dbReference type="EMBL" id="OPH39452.1"/>
    </source>
</evidence>
<comment type="similarity">
    <text evidence="8 9">Belongs to the alanine racemase family. Bsr subfamily.</text>
</comment>
<comment type="function">
    <text evidence="9">Amino-acid racemase able to utilize a broad range of substrates.</text>
</comment>
<dbReference type="Proteomes" id="UP000254618">
    <property type="component" value="Unassembled WGS sequence"/>
</dbReference>
<comment type="catalytic activity">
    <reaction evidence="9">
        <text>L-lysine = D-lysine</text>
        <dbReference type="Rhea" id="RHEA:22864"/>
        <dbReference type="ChEBI" id="CHEBI:32551"/>
        <dbReference type="ChEBI" id="CHEBI:32557"/>
    </reaction>
</comment>
<evidence type="ECO:0000256" key="8">
    <source>
        <dbReference type="ARBA" id="ARBA00023456"/>
    </source>
</evidence>
<dbReference type="Gene3D" id="3.20.20.10">
    <property type="entry name" value="Alanine racemase"/>
    <property type="match status" value="1"/>
</dbReference>
<feature type="active site" description="Proton acceptor" evidence="9">
    <location>
        <position position="305"/>
    </location>
</feature>
<dbReference type="PANTHER" id="PTHR30511">
    <property type="entry name" value="ALANINE RACEMASE"/>
    <property type="match status" value="1"/>
</dbReference>
<evidence type="ECO:0000256" key="4">
    <source>
        <dbReference type="ARBA" id="ARBA00022764"/>
    </source>
</evidence>